<dbReference type="Proteomes" id="UP000076476">
    <property type="component" value="Unassembled WGS sequence"/>
</dbReference>
<organism evidence="1 2">
    <name type="scientific">Aeribacillus pallidus</name>
    <dbReference type="NCBI Taxonomy" id="33936"/>
    <lineage>
        <taxon>Bacteria</taxon>
        <taxon>Bacillati</taxon>
        <taxon>Bacillota</taxon>
        <taxon>Bacilli</taxon>
        <taxon>Bacillales</taxon>
        <taxon>Bacillaceae</taxon>
        <taxon>Aeribacillus</taxon>
    </lineage>
</organism>
<sequence length="75" mass="8319">MNRLGDAFRIGKAIAPFLAQEVGQLLDIHLADVIEAPRLKQQFENGMSEDRTVHLLGKGTAFVKQVLEKILFLTG</sequence>
<dbReference type="EMBL" id="LWBR01000078">
    <property type="protein sequence ID" value="KZN94718.1"/>
    <property type="molecule type" value="Genomic_DNA"/>
</dbReference>
<dbReference type="AlphaFoldDB" id="A0A167YYX8"/>
<protein>
    <submittedName>
        <fullName evidence="1">Uncharacterized protein</fullName>
    </submittedName>
</protein>
<dbReference type="STRING" id="33936.AZI98_17855"/>
<reference evidence="1 2" key="1">
    <citation type="submission" date="2016-04" db="EMBL/GenBank/DDBJ databases">
        <title>Draft genome sequence of Aeribacillus pallidus 8m3 from petroleum reservoir.</title>
        <authorList>
            <person name="Poltaraus A.B."/>
            <person name="Nazina T.N."/>
            <person name="Tourova T.P."/>
            <person name="Malakho S.M."/>
            <person name="Korshunova A.V."/>
            <person name="Sokolova D.S."/>
        </authorList>
    </citation>
    <scope>NUCLEOTIDE SEQUENCE [LARGE SCALE GENOMIC DNA]</scope>
    <source>
        <strain evidence="1 2">8m3</strain>
    </source>
</reference>
<keyword evidence="2" id="KW-1185">Reference proteome</keyword>
<gene>
    <name evidence="1" type="ORF">AZI98_17855</name>
</gene>
<comment type="caution">
    <text evidence="1">The sequence shown here is derived from an EMBL/GenBank/DDBJ whole genome shotgun (WGS) entry which is preliminary data.</text>
</comment>
<name>A0A167YYX8_9BACI</name>
<evidence type="ECO:0000313" key="1">
    <source>
        <dbReference type="EMBL" id="KZN94718.1"/>
    </source>
</evidence>
<proteinExistence type="predicted"/>
<evidence type="ECO:0000313" key="2">
    <source>
        <dbReference type="Proteomes" id="UP000076476"/>
    </source>
</evidence>
<accession>A0A167YYX8</accession>